<evidence type="ECO:0000313" key="7">
    <source>
        <dbReference type="EMBL" id="CCD71761.1"/>
    </source>
</evidence>
<dbReference type="PIR" id="T33924">
    <property type="entry name" value="T33924"/>
</dbReference>
<sequence>MTSILLILLLVITVTGMFQELSDLQNLHRFLEGLQGSSSLAVKSRSRRELICGRRLSKTVTNLCVEMNPQKEEDIATKCCKNKGCSREYIKSIMCPDE</sequence>
<dbReference type="PANTHER" id="PTHR33893:SF9">
    <property type="entry name" value="INSULIN RELATED-RELATED"/>
    <property type="match status" value="1"/>
</dbReference>
<gene>
    <name evidence="7 9" type="primary">ins-32</name>
    <name evidence="7" type="ORF">CELE_Y8A9A.6</name>
    <name evidence="9" type="ORF">Y8A9A.6</name>
</gene>
<dbReference type="PaxDb" id="6239-Y8A9A.6"/>
<dbReference type="STRING" id="6239.Y8A9A.6.1"/>
<accession>Q9TYK2</accession>
<comment type="subcellular location">
    <subcellularLocation>
        <location evidence="1">Secreted</location>
    </subcellularLocation>
</comment>
<dbReference type="PhylomeDB" id="Q9TYK2"/>
<comment type="similarity">
    <text evidence="2">Belongs to the insulin family.</text>
</comment>
<keyword evidence="3" id="KW-0964">Secreted</keyword>
<dbReference type="KEGG" id="cel:CELE_Y8A9A.6"/>
<dbReference type="InParanoid" id="Q9TYK2"/>
<dbReference type="UCSC" id="Y8A9A.6">
    <property type="organism name" value="c. elegans"/>
</dbReference>
<dbReference type="WormBase" id="Y8A9A.6">
    <property type="protein sequence ID" value="CE21340"/>
    <property type="gene ID" value="WBGene00002115"/>
    <property type="gene designation" value="ins-32"/>
</dbReference>
<dbReference type="InterPro" id="IPR052335">
    <property type="entry name" value="Insulin-like_regulatory"/>
</dbReference>
<dbReference type="CTD" id="189403"/>
<keyword evidence="8" id="KW-1185">Reference proteome</keyword>
<dbReference type="FunCoup" id="Q9TYK2">
    <property type="interactions" value="105"/>
</dbReference>
<name>Q9TYK2_CAEEL</name>
<feature type="signal peptide" evidence="6">
    <location>
        <begin position="1"/>
        <end position="16"/>
    </location>
</feature>
<evidence type="ECO:0000256" key="2">
    <source>
        <dbReference type="ARBA" id="ARBA00009034"/>
    </source>
</evidence>
<protein>
    <submittedName>
        <fullName evidence="7">INSulin related</fullName>
    </submittedName>
</protein>
<reference evidence="7 8" key="1">
    <citation type="journal article" date="1998" name="Science">
        <title>Genome sequence of the nematode C. elegans: a platform for investigating biology.</title>
        <authorList>
            <consortium name="The C. elegans sequencing consortium"/>
            <person name="Sulson J.E."/>
            <person name="Waterston R."/>
        </authorList>
    </citation>
    <scope>NUCLEOTIDE SEQUENCE [LARGE SCALE GENOMIC DNA]</scope>
    <source>
        <strain evidence="7 8">Bristol N2</strain>
    </source>
</reference>
<evidence type="ECO:0000256" key="1">
    <source>
        <dbReference type="ARBA" id="ARBA00004613"/>
    </source>
</evidence>
<evidence type="ECO:0000313" key="8">
    <source>
        <dbReference type="Proteomes" id="UP000001940"/>
    </source>
</evidence>
<dbReference type="PANTHER" id="PTHR33893">
    <property type="entry name" value="INSULIN RELATED-RELATED-RELATED"/>
    <property type="match status" value="1"/>
</dbReference>
<dbReference type="EMBL" id="BX284602">
    <property type="protein sequence ID" value="CCD71761.1"/>
    <property type="molecule type" value="Genomic_DNA"/>
</dbReference>
<dbReference type="Pfam" id="PF03488">
    <property type="entry name" value="Ins_beta"/>
    <property type="match status" value="1"/>
</dbReference>
<dbReference type="GeneID" id="189403"/>
<dbReference type="HOGENOM" id="CLU_2335519_0_0_1"/>
<keyword evidence="4 6" id="KW-0732">Signal</keyword>
<dbReference type="SMR" id="Q9TYK2"/>
<keyword evidence="5" id="KW-1015">Disulfide bond</keyword>
<dbReference type="Proteomes" id="UP000001940">
    <property type="component" value="Chromosome II"/>
</dbReference>
<organism evidence="7 8">
    <name type="scientific">Caenorhabditis elegans</name>
    <dbReference type="NCBI Taxonomy" id="6239"/>
    <lineage>
        <taxon>Eukaryota</taxon>
        <taxon>Metazoa</taxon>
        <taxon>Ecdysozoa</taxon>
        <taxon>Nematoda</taxon>
        <taxon>Chromadorea</taxon>
        <taxon>Rhabditida</taxon>
        <taxon>Rhabditina</taxon>
        <taxon>Rhabditomorpha</taxon>
        <taxon>Rhabditoidea</taxon>
        <taxon>Rhabditidae</taxon>
        <taxon>Peloderinae</taxon>
        <taxon>Caenorhabditis</taxon>
    </lineage>
</organism>
<dbReference type="InterPro" id="IPR003235">
    <property type="entry name" value="Nem_insulin-like_b-type"/>
</dbReference>
<evidence type="ECO:0000256" key="6">
    <source>
        <dbReference type="SAM" id="SignalP"/>
    </source>
</evidence>
<dbReference type="Bgee" id="WBGene00002115">
    <property type="expression patterns" value="Expressed in adult organism and 1 other cell type or tissue"/>
</dbReference>
<dbReference type="Gene3D" id="1.10.100.10">
    <property type="entry name" value="Insulin-like"/>
    <property type="match status" value="1"/>
</dbReference>
<dbReference type="GO" id="GO:0005179">
    <property type="term" value="F:hormone activity"/>
    <property type="evidence" value="ECO:0007669"/>
    <property type="project" value="InterPro"/>
</dbReference>
<evidence type="ECO:0000256" key="5">
    <source>
        <dbReference type="ARBA" id="ARBA00023157"/>
    </source>
</evidence>
<dbReference type="RefSeq" id="NP_494655.1">
    <property type="nucleotide sequence ID" value="NM_062254.3"/>
</dbReference>
<dbReference type="GO" id="GO:0005576">
    <property type="term" value="C:extracellular region"/>
    <property type="evidence" value="ECO:0007669"/>
    <property type="project" value="UniProtKB-SubCell"/>
</dbReference>
<feature type="chain" id="PRO_5004338117" evidence="6">
    <location>
        <begin position="17"/>
        <end position="98"/>
    </location>
</feature>
<dbReference type="SUPFAM" id="SSF56994">
    <property type="entry name" value="Insulin-like"/>
    <property type="match status" value="1"/>
</dbReference>
<dbReference type="InterPro" id="IPR036438">
    <property type="entry name" value="Insulin-like_sf"/>
</dbReference>
<dbReference type="OrthoDB" id="6707841at2759"/>
<dbReference type="AlphaFoldDB" id="Q9TYK2"/>
<proteinExistence type="inferred from homology"/>
<evidence type="ECO:0000256" key="3">
    <source>
        <dbReference type="ARBA" id="ARBA00022525"/>
    </source>
</evidence>
<evidence type="ECO:0000313" key="9">
    <source>
        <dbReference type="WormBase" id="Y8A9A.6"/>
    </source>
</evidence>
<evidence type="ECO:0000256" key="4">
    <source>
        <dbReference type="ARBA" id="ARBA00022729"/>
    </source>
</evidence>
<dbReference type="AGR" id="WB:WBGene00002115"/>